<dbReference type="SUPFAM" id="SSF56219">
    <property type="entry name" value="DNase I-like"/>
    <property type="match status" value="1"/>
</dbReference>
<protein>
    <recommendedName>
        <fullName evidence="2">Endonuclease/exonuclease/phosphatase domain-containing protein</fullName>
    </recommendedName>
</protein>
<feature type="domain" description="Endonuclease/exonuclease/phosphatase" evidence="2">
    <location>
        <begin position="319"/>
        <end position="584"/>
    </location>
</feature>
<keyword evidence="1" id="KW-0732">Signal</keyword>
<dbReference type="KEGG" id="hmi:soil367_00610"/>
<proteinExistence type="predicted"/>
<feature type="chain" id="PRO_5020272031" description="Endonuclease/exonuclease/phosphatase domain-containing protein" evidence="1">
    <location>
        <begin position="25"/>
        <end position="596"/>
    </location>
</feature>
<dbReference type="AlphaFoldDB" id="A0A4P7XDX3"/>
<dbReference type="CDD" id="cd10283">
    <property type="entry name" value="MnuA_DNase1-like"/>
    <property type="match status" value="1"/>
</dbReference>
<sequence>MGCVERRARLVKPALLRRSIVALAALCLGISPAWGDACGERFVPISKVQGSGERSPLAGKLIAVEGLVSGLFPGSDQLSGLYLISAQGDADDRVQTSEGLFVHIPVRKGSAPGMMPALGERIRVRGRVREYHGLTELANARQIEICSPGEGPPAAEPLRWPLAVPEQQEAMLVEVGPLTVTDQRELERFGSLRLATERLQVPTQVVPPGRAAEQHARSNRERSIVLDDGSIQTSPGGRYELSWDAVAATGQRARPIRRGDRTGRIRAILDFRFGEWRLQPVSEVAVLPTNARPEPLPASKGLRLVAFNLGNFFNGDGRGYNFSSGRGASDRGGYMRQRDQLVTAIHALKPDLLAVAEIENDGHGPNSAVADLARALGSSWRYVDFGGATGGDAIANGILYNSARLTQVGQAATLEAGAFARGNRPALAAAFRAGKSGETRVVVANHFKSKRCNNATGAQVESGDGQGCWGPLRAQAAAELVAWLKTDPTGTGSTDQVVMGDLNSYRREAPLMALADGGFFNPSAVDSYSYSFKGEVGTLDYILPSAGLESAVLQSGTWRANVDEPAAPAELGPLRGEPWRASDHDPVWLDLKWPAR</sequence>
<accession>A0A4P7XDX3</accession>
<dbReference type="InterPro" id="IPR005135">
    <property type="entry name" value="Endo/exonuclease/phosphatase"/>
</dbReference>
<evidence type="ECO:0000313" key="4">
    <source>
        <dbReference type="Proteomes" id="UP000298049"/>
    </source>
</evidence>
<dbReference type="NCBIfam" id="NF033681">
    <property type="entry name" value="ExeM_NucH_DNase"/>
    <property type="match status" value="1"/>
</dbReference>
<evidence type="ECO:0000256" key="1">
    <source>
        <dbReference type="SAM" id="SignalP"/>
    </source>
</evidence>
<keyword evidence="4" id="KW-1185">Reference proteome</keyword>
<dbReference type="OrthoDB" id="9800417at2"/>
<feature type="signal peptide" evidence="1">
    <location>
        <begin position="1"/>
        <end position="24"/>
    </location>
</feature>
<dbReference type="Proteomes" id="UP000298049">
    <property type="component" value="Chromosome"/>
</dbReference>
<dbReference type="CDD" id="cd04486">
    <property type="entry name" value="YhcR_OBF_like"/>
    <property type="match status" value="1"/>
</dbReference>
<reference evidence="3 4" key="1">
    <citation type="submission" date="2018-07" db="EMBL/GenBank/DDBJ databases">
        <title>Marsedoiliclastica nanhaica gen. nov. sp. nov., a novel marine hydrocarbonoclastic bacterium isolated from an in-situ enriched hydrocarbon-degrading consortium in deep-sea sediment.</title>
        <authorList>
            <person name="Dong C."/>
            <person name="Ma T."/>
            <person name="Liu R."/>
            <person name="Shao Z."/>
        </authorList>
    </citation>
    <scope>NUCLEOTIDE SEQUENCE [LARGE SCALE GENOMIC DNA]</scope>
    <source>
        <strain evidence="4">soil36-7</strain>
    </source>
</reference>
<dbReference type="Gene3D" id="3.60.10.10">
    <property type="entry name" value="Endonuclease/exonuclease/phosphatase"/>
    <property type="match status" value="1"/>
</dbReference>
<dbReference type="GO" id="GO:0003824">
    <property type="term" value="F:catalytic activity"/>
    <property type="evidence" value="ECO:0007669"/>
    <property type="project" value="InterPro"/>
</dbReference>
<organism evidence="3 4">
    <name type="scientific">Hydrocarboniclastica marina</name>
    <dbReference type="NCBI Taxonomy" id="2259620"/>
    <lineage>
        <taxon>Bacteria</taxon>
        <taxon>Pseudomonadati</taxon>
        <taxon>Pseudomonadota</taxon>
        <taxon>Gammaproteobacteria</taxon>
        <taxon>Alteromonadales</taxon>
        <taxon>Alteromonadaceae</taxon>
        <taxon>Hydrocarboniclastica</taxon>
    </lineage>
</organism>
<evidence type="ECO:0000313" key="3">
    <source>
        <dbReference type="EMBL" id="QCF24574.1"/>
    </source>
</evidence>
<dbReference type="PANTHER" id="PTHR42834">
    <property type="entry name" value="ENDONUCLEASE/EXONUCLEASE/PHOSPHATASE FAMILY PROTEIN (AFU_ORTHOLOGUE AFUA_3G09210)"/>
    <property type="match status" value="1"/>
</dbReference>
<dbReference type="InterPro" id="IPR036691">
    <property type="entry name" value="Endo/exonu/phosph_ase_sf"/>
</dbReference>
<gene>
    <name evidence="3" type="ORF">soil367_00610</name>
</gene>
<dbReference type="Pfam" id="PF03372">
    <property type="entry name" value="Exo_endo_phos"/>
    <property type="match status" value="1"/>
</dbReference>
<evidence type="ECO:0000259" key="2">
    <source>
        <dbReference type="Pfam" id="PF03372"/>
    </source>
</evidence>
<dbReference type="PANTHER" id="PTHR42834:SF1">
    <property type="entry name" value="ENDONUCLEASE_EXONUCLEASE_PHOSPHATASE FAMILY PROTEIN (AFU_ORTHOLOGUE AFUA_3G09210)"/>
    <property type="match status" value="1"/>
</dbReference>
<dbReference type="InterPro" id="IPR047971">
    <property type="entry name" value="ExeM-like"/>
</dbReference>
<name>A0A4P7XDX3_9ALTE</name>
<dbReference type="EMBL" id="CP031093">
    <property type="protein sequence ID" value="QCF24574.1"/>
    <property type="molecule type" value="Genomic_DNA"/>
</dbReference>